<reference evidence="1 2" key="1">
    <citation type="submission" date="2019-02" db="EMBL/GenBank/DDBJ databases">
        <title>Genomic Encyclopedia of Type Strains, Phase IV (KMG-IV): sequencing the most valuable type-strain genomes for metagenomic binning, comparative biology and taxonomic classification.</title>
        <authorList>
            <person name="Goeker M."/>
        </authorList>
    </citation>
    <scope>NUCLEOTIDE SEQUENCE [LARGE SCALE GENOMIC DNA]</scope>
    <source>
        <strain evidence="1 2">DSM 105135</strain>
    </source>
</reference>
<gene>
    <name evidence="1" type="ORF">EV700_1552</name>
</gene>
<dbReference type="SUPFAM" id="SSF51658">
    <property type="entry name" value="Xylose isomerase-like"/>
    <property type="match status" value="1"/>
</dbReference>
<dbReference type="Gene3D" id="3.20.20.150">
    <property type="entry name" value="Divalent-metal-dependent TIM barrel enzymes"/>
    <property type="match status" value="1"/>
</dbReference>
<sequence length="257" mass="28566">MSMNCKSDRPVHVSLGAYGRMPHGLAVSKAVHHTPSDPVLGLLSAQRLQLCPQGRGRLDADFASELVKAYPGIEWRLHANVQLESAQRVVDLAHWPQERDWFERLARVSAALKAPAYTAHAGRRDQTTVAQVLRHAREVEEMLGIPVGVEGHYPTPSGIWLFGCWAEYRTLFESGVRYALDLSHLHILAVQSGRIEWGLLREMVASPNCLEIHVSANDGSADRHEPLTGPAWWLPLLAEAHPDAVIFYEGKQSVGFH</sequence>
<dbReference type="EMBL" id="SHKX01000011">
    <property type="protein sequence ID" value="RZU47159.1"/>
    <property type="molecule type" value="Genomic_DNA"/>
</dbReference>
<proteinExistence type="predicted"/>
<dbReference type="InterPro" id="IPR036237">
    <property type="entry name" value="Xyl_isomerase-like_sf"/>
</dbReference>
<evidence type="ECO:0000313" key="2">
    <source>
        <dbReference type="Proteomes" id="UP000292423"/>
    </source>
</evidence>
<dbReference type="AlphaFoldDB" id="A0A4Q7ZBF6"/>
<name>A0A4Q7ZBF6_9GAMM</name>
<evidence type="ECO:0000313" key="1">
    <source>
        <dbReference type="EMBL" id="RZU47159.1"/>
    </source>
</evidence>
<comment type="caution">
    <text evidence="1">The sequence shown here is derived from an EMBL/GenBank/DDBJ whole genome shotgun (WGS) entry which is preliminary data.</text>
</comment>
<evidence type="ECO:0008006" key="3">
    <source>
        <dbReference type="Google" id="ProtNLM"/>
    </source>
</evidence>
<keyword evidence="2" id="KW-1185">Reference proteome</keyword>
<dbReference type="Proteomes" id="UP000292423">
    <property type="component" value="Unassembled WGS sequence"/>
</dbReference>
<accession>A0A4Q7ZBF6</accession>
<organism evidence="1 2">
    <name type="scientific">Fluviicoccus keumensis</name>
    <dbReference type="NCBI Taxonomy" id="1435465"/>
    <lineage>
        <taxon>Bacteria</taxon>
        <taxon>Pseudomonadati</taxon>
        <taxon>Pseudomonadota</taxon>
        <taxon>Gammaproteobacteria</taxon>
        <taxon>Moraxellales</taxon>
        <taxon>Moraxellaceae</taxon>
        <taxon>Fluviicoccus</taxon>
    </lineage>
</organism>
<protein>
    <recommendedName>
        <fullName evidence="3">Sugar phosphate isomerase/epimerase</fullName>
    </recommendedName>
</protein>